<evidence type="ECO:0000256" key="6">
    <source>
        <dbReference type="ARBA" id="ARBA00023239"/>
    </source>
</evidence>
<dbReference type="AlphaFoldDB" id="A0A1H4ALW5"/>
<dbReference type="InterPro" id="IPR011013">
    <property type="entry name" value="Gal_mutarotase_sf_dom"/>
</dbReference>
<dbReference type="SUPFAM" id="SSF74650">
    <property type="entry name" value="Galactose mutarotase-like"/>
    <property type="match status" value="1"/>
</dbReference>
<dbReference type="InterPro" id="IPR038970">
    <property type="entry name" value="Lyase_8"/>
</dbReference>
<feature type="active site" evidence="7">
    <location>
        <position position="386"/>
    </location>
</feature>
<dbReference type="Pfam" id="PF08124">
    <property type="entry name" value="Lyase_8_N"/>
    <property type="match status" value="1"/>
</dbReference>
<dbReference type="InterPro" id="IPR012970">
    <property type="entry name" value="Lyase_8_alpha_N"/>
</dbReference>
<protein>
    <submittedName>
        <fullName evidence="11">Chondroitin AC lyase</fullName>
    </submittedName>
</protein>
<dbReference type="InterPro" id="IPR003159">
    <property type="entry name" value="Lyase_8_central_dom"/>
</dbReference>
<dbReference type="PANTHER" id="PTHR38481:SF1">
    <property type="entry name" value="HYALURONATE LYASE"/>
    <property type="match status" value="1"/>
</dbReference>
<dbReference type="SUPFAM" id="SSF49863">
    <property type="entry name" value="Hyaluronate lyase-like, C-terminal domain"/>
    <property type="match status" value="1"/>
</dbReference>
<keyword evidence="12" id="KW-1185">Reference proteome</keyword>
<feature type="domain" description="Polysaccharide lyase 8 N-terminal alpha-helical" evidence="10">
    <location>
        <begin position="103"/>
        <end position="397"/>
    </location>
</feature>
<dbReference type="STRING" id="551991.SAMN05192529_11570"/>
<reference evidence="11 12" key="1">
    <citation type="submission" date="2016-10" db="EMBL/GenBank/DDBJ databases">
        <authorList>
            <person name="de Groot N.N."/>
        </authorList>
    </citation>
    <scope>NUCLEOTIDE SEQUENCE [LARGE SCALE GENOMIC DNA]</scope>
    <source>
        <strain evidence="11 12">Vu-144</strain>
    </source>
</reference>
<name>A0A1H4ALW5_9BACT</name>
<comment type="similarity">
    <text evidence="2">Belongs to the polysaccharide lyase 8 family.</text>
</comment>
<dbReference type="InterPro" id="IPR011071">
    <property type="entry name" value="Lyase_8-like_C"/>
</dbReference>
<keyword evidence="4" id="KW-0732">Signal</keyword>
<evidence type="ECO:0000256" key="3">
    <source>
        <dbReference type="ARBA" id="ARBA00011245"/>
    </source>
</evidence>
<dbReference type="Gene3D" id="2.60.220.10">
    <property type="entry name" value="Polysaccharide lyase family 8-like, C-terminal"/>
    <property type="match status" value="1"/>
</dbReference>
<dbReference type="Gene3D" id="2.70.98.10">
    <property type="match status" value="1"/>
</dbReference>
<sequence>MTEMTSSCRPGNNRSVNKISNGASSQKGTLRSAFKHPVGVARVAIVLAMLASCHINTSAQGRNKAAATATTTMNYEMILRRIYQDQLLPFVQVDNQQAGAAGEAAVKVAIEQLDGQVQADLRLLDTTTGKYTDLNYKDHKRIGVDWMPAMERMRRMTLVYGLGKSHYYKSPALFNAVNKALSYFSGCKPLPYCSNWYHQGITRPQTLALCLINMQMAVATKGGTSGIGSSGNSSSGSLLPDSTLRLTIAAICKDTAVNSPGRNNPMHKYNSGANKSEIALGWIYIGALLHSDYMLGVGARELYLPLHYTTGEGIQYDQSFDMHYGYLYNGAYGAVLMRSISSGAWYLRGTPYGLPGEKLAFFSGFVRRSILGQIRGGSMDWNILGRGISRYDATRPDFTTILKRLELIDSIHKNSYRDSYLRMTGAKPPGYHEPYDLSHYWCTDFTVWRHPGFYLSLHGNSSRNHAQEIGNQENLKGYWGAEGVMDLMVTGKEYVNIFPAWDWKRLPGATLPDTLIIAKDKAPGEGDRKGTSDFCGGVSDSISGLSVYTVKNDLGLSYHKAWFMAVDRIYCLGTGITTDSSQKGQITTTLNQCWYDSIGGVIISRQGKQTPIHRDIDTLFTAATMPDAIFHGGIKYKLLPEKGYRSPGNLLNTTPLRLKVEKRAADWQGIGSRAYPGVSGRVFELSLEHGSNLKGAAYSYVLHPGTPEKRLVKPKSVNAAYSYMSQSYSEVVVNTDSIQAVYQDLPAAGGGIEQVAFYKPEVWYAHWNLRVQADAPCLMMLRKVKADLRVAGRADKGQKKKTQRLRPSQVQTYKLSVADPSQQLHKIHIKIAVENGKNNWVNKELTVDLPEKPMAGRTVSQLIVFKFR</sequence>
<organism evidence="11 12">
    <name type="scientific">Arachidicoccus rhizosphaerae</name>
    <dbReference type="NCBI Taxonomy" id="551991"/>
    <lineage>
        <taxon>Bacteria</taxon>
        <taxon>Pseudomonadati</taxon>
        <taxon>Bacteroidota</taxon>
        <taxon>Chitinophagia</taxon>
        <taxon>Chitinophagales</taxon>
        <taxon>Chitinophagaceae</taxon>
        <taxon>Arachidicoccus</taxon>
    </lineage>
</organism>
<evidence type="ECO:0000256" key="5">
    <source>
        <dbReference type="ARBA" id="ARBA00022837"/>
    </source>
</evidence>
<feature type="active site" evidence="7">
    <location>
        <position position="323"/>
    </location>
</feature>
<feature type="domain" description="Polysaccharide lyase family 8 central" evidence="9">
    <location>
        <begin position="438"/>
        <end position="706"/>
    </location>
</feature>
<feature type="region of interest" description="Disordered" evidence="8">
    <location>
        <begin position="1"/>
        <end position="28"/>
    </location>
</feature>
<evidence type="ECO:0000259" key="10">
    <source>
        <dbReference type="Pfam" id="PF08124"/>
    </source>
</evidence>
<keyword evidence="5" id="KW-0106">Calcium</keyword>
<dbReference type="InterPro" id="IPR014718">
    <property type="entry name" value="GH-type_carb-bd"/>
</dbReference>
<dbReference type="Proteomes" id="UP000199041">
    <property type="component" value="Unassembled WGS sequence"/>
</dbReference>
<evidence type="ECO:0000256" key="4">
    <source>
        <dbReference type="ARBA" id="ARBA00022729"/>
    </source>
</evidence>
<comment type="cofactor">
    <cofactor evidence="1">
        <name>Ca(2+)</name>
        <dbReference type="ChEBI" id="CHEBI:29108"/>
    </cofactor>
</comment>
<evidence type="ECO:0000256" key="1">
    <source>
        <dbReference type="ARBA" id="ARBA00001913"/>
    </source>
</evidence>
<evidence type="ECO:0000256" key="8">
    <source>
        <dbReference type="SAM" id="MobiDB-lite"/>
    </source>
</evidence>
<feature type="active site" evidence="7">
    <location>
        <position position="332"/>
    </location>
</feature>
<evidence type="ECO:0000313" key="12">
    <source>
        <dbReference type="Proteomes" id="UP000199041"/>
    </source>
</evidence>
<evidence type="ECO:0000313" key="11">
    <source>
        <dbReference type="EMBL" id="SEA36959.1"/>
    </source>
</evidence>
<dbReference type="Gene3D" id="1.50.10.100">
    <property type="entry name" value="Chondroitin AC/alginate lyase"/>
    <property type="match status" value="1"/>
</dbReference>
<proteinExistence type="inferred from homology"/>
<dbReference type="EMBL" id="FNQY01000015">
    <property type="protein sequence ID" value="SEA36959.1"/>
    <property type="molecule type" value="Genomic_DNA"/>
</dbReference>
<dbReference type="InterPro" id="IPR008929">
    <property type="entry name" value="Chondroitin_lyas"/>
</dbReference>
<dbReference type="GO" id="GO:0005975">
    <property type="term" value="P:carbohydrate metabolic process"/>
    <property type="evidence" value="ECO:0007669"/>
    <property type="project" value="InterPro"/>
</dbReference>
<dbReference type="PANTHER" id="PTHR38481">
    <property type="entry name" value="HYALURONATE LYASE"/>
    <property type="match status" value="1"/>
</dbReference>
<comment type="subunit">
    <text evidence="3">Monomer.</text>
</comment>
<evidence type="ECO:0000256" key="2">
    <source>
        <dbReference type="ARBA" id="ARBA00006699"/>
    </source>
</evidence>
<accession>A0A1H4ALW5</accession>
<dbReference type="GO" id="GO:0005576">
    <property type="term" value="C:extracellular region"/>
    <property type="evidence" value="ECO:0007669"/>
    <property type="project" value="InterPro"/>
</dbReference>
<dbReference type="SUPFAM" id="SSF48230">
    <property type="entry name" value="Chondroitin AC/alginate lyase"/>
    <property type="match status" value="1"/>
</dbReference>
<evidence type="ECO:0000256" key="7">
    <source>
        <dbReference type="PIRSR" id="PIRSR638970-1"/>
    </source>
</evidence>
<dbReference type="OrthoDB" id="6394136at2"/>
<dbReference type="GO" id="GO:0030246">
    <property type="term" value="F:carbohydrate binding"/>
    <property type="evidence" value="ECO:0007669"/>
    <property type="project" value="InterPro"/>
</dbReference>
<dbReference type="Pfam" id="PF02278">
    <property type="entry name" value="Lyase_8"/>
    <property type="match status" value="1"/>
</dbReference>
<evidence type="ECO:0000259" key="9">
    <source>
        <dbReference type="Pfam" id="PF02278"/>
    </source>
</evidence>
<keyword evidence="6 11" id="KW-0456">Lyase</keyword>
<gene>
    <name evidence="11" type="ORF">SAMN05192529_11570</name>
</gene>
<dbReference type="GO" id="GO:0016837">
    <property type="term" value="F:carbon-oxygen lyase activity, acting on polysaccharides"/>
    <property type="evidence" value="ECO:0007669"/>
    <property type="project" value="UniProtKB-ARBA"/>
</dbReference>